<comment type="caution">
    <text evidence="1">The sequence shown here is derived from an EMBL/GenBank/DDBJ whole genome shotgun (WGS) entry which is preliminary data.</text>
</comment>
<dbReference type="PANTHER" id="PTHR47664">
    <property type="entry name" value="NLPC_P60 DOMAIN-CONTAINING PROTEIN"/>
    <property type="match status" value="1"/>
</dbReference>
<dbReference type="PANTHER" id="PTHR47664:SF1">
    <property type="entry name" value="CHROMOSOME UNDETERMINED SCAFFOLD_14, WHOLE GENOME SHOTGUN SEQUENCE"/>
    <property type="match status" value="1"/>
</dbReference>
<name>A0A8S1M7F6_9CILI</name>
<reference evidence="1" key="1">
    <citation type="submission" date="2021-01" db="EMBL/GenBank/DDBJ databases">
        <authorList>
            <consortium name="Genoscope - CEA"/>
            <person name="William W."/>
        </authorList>
    </citation>
    <scope>NUCLEOTIDE SEQUENCE</scope>
</reference>
<dbReference type="OrthoDB" id="202825at2759"/>
<organism evidence="1 2">
    <name type="scientific">Paramecium sonneborni</name>
    <dbReference type="NCBI Taxonomy" id="65129"/>
    <lineage>
        <taxon>Eukaryota</taxon>
        <taxon>Sar</taxon>
        <taxon>Alveolata</taxon>
        <taxon>Ciliophora</taxon>
        <taxon>Intramacronucleata</taxon>
        <taxon>Oligohymenophorea</taxon>
        <taxon>Peniculida</taxon>
        <taxon>Parameciidae</taxon>
        <taxon>Paramecium</taxon>
    </lineage>
</organism>
<dbReference type="EMBL" id="CAJJDN010000029">
    <property type="protein sequence ID" value="CAD8072546.1"/>
    <property type="molecule type" value="Genomic_DNA"/>
</dbReference>
<proteinExistence type="predicted"/>
<evidence type="ECO:0000313" key="1">
    <source>
        <dbReference type="EMBL" id="CAD8072546.1"/>
    </source>
</evidence>
<gene>
    <name evidence="1" type="ORF">PSON_ATCC_30995.1.T0290219</name>
</gene>
<keyword evidence="2" id="KW-1185">Reference proteome</keyword>
<evidence type="ECO:0000313" key="2">
    <source>
        <dbReference type="Proteomes" id="UP000692954"/>
    </source>
</evidence>
<dbReference type="AlphaFoldDB" id="A0A8S1M7F6"/>
<protein>
    <submittedName>
        <fullName evidence="1">Uncharacterized protein</fullName>
    </submittedName>
</protein>
<sequence length="87" mass="10543">MLELLRENQREEVSPKTYRLNQITEVIEFLKDYENGIQILKPYNLNCGRSIKFISNIARFKLDLHQKSQYQIVDYYKVYVENEIKII</sequence>
<accession>A0A8S1M7F6</accession>
<dbReference type="Proteomes" id="UP000692954">
    <property type="component" value="Unassembled WGS sequence"/>
</dbReference>